<dbReference type="GO" id="GO:0008270">
    <property type="term" value="F:zinc ion binding"/>
    <property type="evidence" value="ECO:0007669"/>
    <property type="project" value="TreeGrafter"/>
</dbReference>
<dbReference type="InterPro" id="IPR051060">
    <property type="entry name" value="Carbamoyltrans_HypF-like"/>
</dbReference>
<dbReference type="Proteomes" id="UP000251123">
    <property type="component" value="Unassembled WGS sequence"/>
</dbReference>
<evidence type="ECO:0000313" key="2">
    <source>
        <dbReference type="EMBL" id="SPX54695.1"/>
    </source>
</evidence>
<dbReference type="PANTHER" id="PTHR42959">
    <property type="entry name" value="CARBAMOYLTRANSFERASE"/>
    <property type="match status" value="1"/>
</dbReference>
<feature type="domain" description="Carbamoyltransferase Kae1-like" evidence="1">
    <location>
        <begin position="12"/>
        <end position="136"/>
    </location>
</feature>
<evidence type="ECO:0000313" key="3">
    <source>
        <dbReference type="Proteomes" id="UP000251123"/>
    </source>
</evidence>
<dbReference type="Gene3D" id="3.30.420.40">
    <property type="match status" value="1"/>
</dbReference>
<organism evidence="2 3">
    <name type="scientific">Klebsiella pneumoniae</name>
    <dbReference type="NCBI Taxonomy" id="573"/>
    <lineage>
        <taxon>Bacteria</taxon>
        <taxon>Pseudomonadati</taxon>
        <taxon>Pseudomonadota</taxon>
        <taxon>Gammaproteobacteria</taxon>
        <taxon>Enterobacterales</taxon>
        <taxon>Enterobacteriaceae</taxon>
        <taxon>Klebsiella/Raoultella group</taxon>
        <taxon>Klebsiella</taxon>
        <taxon>Klebsiella pneumoniae complex</taxon>
    </lineage>
</organism>
<accession>A0A2X1QEB3</accession>
<dbReference type="PANTHER" id="PTHR42959:SF1">
    <property type="entry name" value="CARBAMOYLTRANSFERASE HYPF"/>
    <property type="match status" value="1"/>
</dbReference>
<dbReference type="AlphaFoldDB" id="A0A2X1QEB3"/>
<protein>
    <submittedName>
        <fullName evidence="2">Hydrogenase metallocenter assembly protein HypF</fullName>
        <ecNumber evidence="2">2.1.3.-</ecNumber>
    </submittedName>
</protein>
<dbReference type="EMBL" id="UASN01000017">
    <property type="protein sequence ID" value="SPX54695.1"/>
    <property type="molecule type" value="Genomic_DNA"/>
</dbReference>
<reference evidence="2 3" key="1">
    <citation type="submission" date="2018-06" db="EMBL/GenBank/DDBJ databases">
        <authorList>
            <consortium name="Pathogen Informatics"/>
            <person name="Doyle S."/>
        </authorList>
    </citation>
    <scope>NUCLEOTIDE SEQUENCE [LARGE SCALE GENOMIC DNA]</scope>
    <source>
        <strain evidence="2 3">NCTC9601</strain>
    </source>
</reference>
<dbReference type="InterPro" id="IPR055128">
    <property type="entry name" value="HypF_C_2"/>
</dbReference>
<name>A0A2X1QEB3_KLEPN</name>
<dbReference type="GO" id="GO:0016743">
    <property type="term" value="F:carboxyl- or carbamoyltransferase activity"/>
    <property type="evidence" value="ECO:0007669"/>
    <property type="project" value="TreeGrafter"/>
</dbReference>
<sequence>MPLPVALDCAPESLSYEGEAACRLEALAASCPGVSHPVTLPWRDDALDLATFWRQWLSWQATPAQKAWSFHDALACGLAAMARDCATVRGIDTMVCSGGVLHNRLLAARLTFYLADFTLLFAQQLPAGDGAIAYGQAVIAAARGQAQGIQP</sequence>
<proteinExistence type="predicted"/>
<evidence type="ECO:0000259" key="1">
    <source>
        <dbReference type="Pfam" id="PF22521"/>
    </source>
</evidence>
<keyword evidence="2" id="KW-0808">Transferase</keyword>
<dbReference type="EC" id="2.1.3.-" evidence="2"/>
<dbReference type="GO" id="GO:0051604">
    <property type="term" value="P:protein maturation"/>
    <property type="evidence" value="ECO:0007669"/>
    <property type="project" value="TreeGrafter"/>
</dbReference>
<gene>
    <name evidence="2" type="primary">hypF_1</name>
    <name evidence="2" type="ORF">NCTC9601_01851</name>
</gene>
<dbReference type="Pfam" id="PF22521">
    <property type="entry name" value="HypF_C_2"/>
    <property type="match status" value="1"/>
</dbReference>